<name>A0ABQ2S6X9_9DEIO</name>
<evidence type="ECO:0000313" key="2">
    <source>
        <dbReference type="Proteomes" id="UP000644548"/>
    </source>
</evidence>
<keyword evidence="2" id="KW-1185">Reference proteome</keyword>
<gene>
    <name evidence="1" type="ORF">GCM10008960_32220</name>
</gene>
<proteinExistence type="predicted"/>
<reference evidence="2" key="1">
    <citation type="journal article" date="2019" name="Int. J. Syst. Evol. Microbiol.">
        <title>The Global Catalogue of Microorganisms (GCM) 10K type strain sequencing project: providing services to taxonomists for standard genome sequencing and annotation.</title>
        <authorList>
            <consortium name="The Broad Institute Genomics Platform"/>
            <consortium name="The Broad Institute Genome Sequencing Center for Infectious Disease"/>
            <person name="Wu L."/>
            <person name="Ma J."/>
        </authorList>
    </citation>
    <scope>NUCLEOTIDE SEQUENCE [LARGE SCALE GENOMIC DNA]</scope>
    <source>
        <strain evidence="2">JCM 31405</strain>
    </source>
</reference>
<protein>
    <submittedName>
        <fullName evidence="1">Uncharacterized protein</fullName>
    </submittedName>
</protein>
<organism evidence="1 2">
    <name type="scientific">Deinococcus sedimenti</name>
    <dbReference type="NCBI Taxonomy" id="1867090"/>
    <lineage>
        <taxon>Bacteria</taxon>
        <taxon>Thermotogati</taxon>
        <taxon>Deinococcota</taxon>
        <taxon>Deinococci</taxon>
        <taxon>Deinococcales</taxon>
        <taxon>Deinococcaceae</taxon>
        <taxon>Deinococcus</taxon>
    </lineage>
</organism>
<dbReference type="EMBL" id="BMQN01000011">
    <property type="protein sequence ID" value="GGS03149.1"/>
    <property type="molecule type" value="Genomic_DNA"/>
</dbReference>
<accession>A0ABQ2S6X9</accession>
<comment type="caution">
    <text evidence="1">The sequence shown here is derived from an EMBL/GenBank/DDBJ whole genome shotgun (WGS) entry which is preliminary data.</text>
</comment>
<evidence type="ECO:0000313" key="1">
    <source>
        <dbReference type="EMBL" id="GGS03149.1"/>
    </source>
</evidence>
<sequence length="110" mass="12072">MPKRLHLSNVEPSTSQRVREFDHSLKICTTDLQLVAARDMDRDAQLSRATVQEIECSPAAEMEALSQFGNGGVIGLNGPVRCIHDRTVDALGVTKLYREAEGSKCGVSMR</sequence>
<dbReference type="Proteomes" id="UP000644548">
    <property type="component" value="Unassembled WGS sequence"/>
</dbReference>